<dbReference type="HAMAP" id="MF_00096">
    <property type="entry name" value="MutS"/>
    <property type="match status" value="1"/>
</dbReference>
<dbReference type="InterPro" id="IPR007861">
    <property type="entry name" value="DNA_mismatch_repair_MutS_clamp"/>
</dbReference>
<dbReference type="GO" id="GO:0006298">
    <property type="term" value="P:mismatch repair"/>
    <property type="evidence" value="ECO:0007669"/>
    <property type="project" value="UniProtKB-UniRule"/>
</dbReference>
<keyword evidence="6 7" id="KW-0234">DNA repair</keyword>
<keyword evidence="12" id="KW-1185">Reference proteome</keyword>
<name>A0ABD5NM96_9EURY</name>
<dbReference type="Pfam" id="PF05188">
    <property type="entry name" value="MutS_II"/>
    <property type="match status" value="1"/>
</dbReference>
<feature type="compositionally biased region" description="Low complexity" evidence="9">
    <location>
        <begin position="900"/>
        <end position="917"/>
    </location>
</feature>
<dbReference type="PANTHER" id="PTHR11361:SF34">
    <property type="entry name" value="DNA MISMATCH REPAIR PROTEIN MSH1, MITOCHONDRIAL"/>
    <property type="match status" value="1"/>
</dbReference>
<dbReference type="InterPro" id="IPR007860">
    <property type="entry name" value="DNA_mmatch_repair_MutS_con_dom"/>
</dbReference>
<dbReference type="PIRSF" id="PIRSF037677">
    <property type="entry name" value="DNA_mis_repair_Msh6"/>
    <property type="match status" value="1"/>
</dbReference>
<dbReference type="InterPro" id="IPR036678">
    <property type="entry name" value="MutS_con_dom_sf"/>
</dbReference>
<accession>A0ABD5NM96</accession>
<dbReference type="EMBL" id="JBHSAQ010000002">
    <property type="protein sequence ID" value="MFC3957803.1"/>
    <property type="molecule type" value="Genomic_DNA"/>
</dbReference>
<comment type="caution">
    <text evidence="11">The sequence shown here is derived from an EMBL/GenBank/DDBJ whole genome shotgun (WGS) entry which is preliminary data.</text>
</comment>
<feature type="compositionally biased region" description="Basic and acidic residues" evidence="9">
    <location>
        <begin position="647"/>
        <end position="665"/>
    </location>
</feature>
<dbReference type="PROSITE" id="PS00486">
    <property type="entry name" value="DNA_MISMATCH_REPAIR_2"/>
    <property type="match status" value="1"/>
</dbReference>
<keyword evidence="2 7" id="KW-0547">Nucleotide-binding</keyword>
<dbReference type="InterPro" id="IPR005748">
    <property type="entry name" value="DNA_mismatch_repair_MutS"/>
</dbReference>
<evidence type="ECO:0000256" key="5">
    <source>
        <dbReference type="ARBA" id="ARBA00023125"/>
    </source>
</evidence>
<proteinExistence type="inferred from homology"/>
<reference evidence="11 12" key="1">
    <citation type="journal article" date="2019" name="Int. J. Syst. Evol. Microbiol.">
        <title>The Global Catalogue of Microorganisms (GCM) 10K type strain sequencing project: providing services to taxonomists for standard genome sequencing and annotation.</title>
        <authorList>
            <consortium name="The Broad Institute Genomics Platform"/>
            <consortium name="The Broad Institute Genome Sequencing Center for Infectious Disease"/>
            <person name="Wu L."/>
            <person name="Ma J."/>
        </authorList>
    </citation>
    <scope>NUCLEOTIDE SEQUENCE [LARGE SCALE GENOMIC DNA]</scope>
    <source>
        <strain evidence="11 12">IBRC-M 10256</strain>
    </source>
</reference>
<keyword evidence="3 7" id="KW-0227">DNA damage</keyword>
<dbReference type="GO" id="GO:0005524">
    <property type="term" value="F:ATP binding"/>
    <property type="evidence" value="ECO:0007669"/>
    <property type="project" value="UniProtKB-UniRule"/>
</dbReference>
<dbReference type="SUPFAM" id="SSF52540">
    <property type="entry name" value="P-loop containing nucleoside triphosphate hydrolases"/>
    <property type="match status" value="1"/>
</dbReference>
<evidence type="ECO:0000256" key="7">
    <source>
        <dbReference type="HAMAP-Rule" id="MF_00096"/>
    </source>
</evidence>
<feature type="domain" description="DNA mismatch repair proteins mutS family" evidence="10">
    <location>
        <begin position="745"/>
        <end position="761"/>
    </location>
</feature>
<dbReference type="GeneID" id="73903178"/>
<dbReference type="InterPro" id="IPR027417">
    <property type="entry name" value="P-loop_NTPase"/>
</dbReference>
<dbReference type="SMART" id="SM00533">
    <property type="entry name" value="MUTSd"/>
    <property type="match status" value="1"/>
</dbReference>
<comment type="function">
    <text evidence="7">This protein is involved in the repair of mismatches in DNA. It is possible that it carries out the mismatch recognition step. This protein has a weak ATPase activity.</text>
</comment>
<dbReference type="PANTHER" id="PTHR11361">
    <property type="entry name" value="DNA MISMATCH REPAIR PROTEIN MUTS FAMILY MEMBER"/>
    <property type="match status" value="1"/>
</dbReference>
<dbReference type="Gene3D" id="3.40.1170.10">
    <property type="entry name" value="DNA repair protein MutS, domain I"/>
    <property type="match status" value="1"/>
</dbReference>
<dbReference type="SUPFAM" id="SSF55271">
    <property type="entry name" value="DNA repair protein MutS, domain I"/>
    <property type="match status" value="1"/>
</dbReference>
<evidence type="ECO:0000256" key="3">
    <source>
        <dbReference type="ARBA" id="ARBA00022763"/>
    </source>
</evidence>
<dbReference type="SUPFAM" id="SSF48334">
    <property type="entry name" value="DNA repair protein MutS, domain III"/>
    <property type="match status" value="1"/>
</dbReference>
<evidence type="ECO:0000256" key="2">
    <source>
        <dbReference type="ARBA" id="ARBA00022741"/>
    </source>
</evidence>
<dbReference type="InterPro" id="IPR000432">
    <property type="entry name" value="DNA_mismatch_repair_MutS_C"/>
</dbReference>
<dbReference type="AlphaFoldDB" id="A0ABD5NM96"/>
<dbReference type="Pfam" id="PF01624">
    <property type="entry name" value="MutS_I"/>
    <property type="match status" value="1"/>
</dbReference>
<keyword evidence="5 7" id="KW-0238">DNA-binding</keyword>
<feature type="region of interest" description="Disordered" evidence="9">
    <location>
        <begin position="628"/>
        <end position="666"/>
    </location>
</feature>
<comment type="similarity">
    <text evidence="1 7 8">Belongs to the DNA mismatch repair MutS family.</text>
</comment>
<feature type="region of interest" description="Disordered" evidence="9">
    <location>
        <begin position="881"/>
        <end position="932"/>
    </location>
</feature>
<keyword evidence="4 7" id="KW-0067">ATP-binding</keyword>
<feature type="binding site" evidence="7">
    <location>
        <begin position="671"/>
        <end position="678"/>
    </location>
    <ligand>
        <name>ATP</name>
        <dbReference type="ChEBI" id="CHEBI:30616"/>
    </ligand>
</feature>
<dbReference type="Gene3D" id="1.10.1420.10">
    <property type="match status" value="2"/>
</dbReference>
<protein>
    <recommendedName>
        <fullName evidence="7">DNA mismatch repair protein MutS</fullName>
    </recommendedName>
</protein>
<evidence type="ECO:0000256" key="4">
    <source>
        <dbReference type="ARBA" id="ARBA00022840"/>
    </source>
</evidence>
<evidence type="ECO:0000313" key="12">
    <source>
        <dbReference type="Proteomes" id="UP001595846"/>
    </source>
</evidence>
<dbReference type="Pfam" id="PF00488">
    <property type="entry name" value="MutS_V"/>
    <property type="match status" value="1"/>
</dbReference>
<dbReference type="InterPro" id="IPR007696">
    <property type="entry name" value="DNA_mismatch_repair_MutS_core"/>
</dbReference>
<gene>
    <name evidence="7 11" type="primary">mutS</name>
    <name evidence="11" type="ORF">ACFOUR_05370</name>
</gene>
<dbReference type="Proteomes" id="UP001595846">
    <property type="component" value="Unassembled WGS sequence"/>
</dbReference>
<sequence>MTEATGIVGEFLSLKGETDAELLAMQCGDFYEFFGEDAEIVGDELDLKVTSKSSQGQSYPMAGVPYDDLTPYLTALVERGFRVAVAEQYETETGHAREIERVVTPGTLLETRDADAQYLATVVAADRSVDLGSSASGAHAEWANDDGATASTGGPLDDEDVAYGLAFADVTTGQFLVADAADVDEVLTECYRFAPVEVLPGPTVRNDDTLLGALRERTDATLSLHEAEAFAPKRAAHAVREQFGAEPVDRLELPEPTVAAAGAVLSYVEETAAGVLASMTRLRTHRGDDHVTLDATTQRNLELTETMQGERDGSLFDTIDHTDSSAGARRLAEWLKRPSRSLETLERRQDSVAALASAALARDEMREALGETADLARLASRATHGSADARALCSVRDTLAVLPRIAETIESTPELAESPLFEIVDEPDREAAAALRESLAAALAAEPPSTITQGEVIQHGYDDDLDELIERHEELRAWLDSLADRESNQHGLSHVSVGRNKTDGYYIQVGRSAADGVPEGYEEIKQLKSSKRFTTPELDEKEREILRLEERRHDLEYELFCELRERVADRAELLQDVGRTLATVDALASLATHAAENGWVRPELHDGDGIDIEAGRHPVVEQTTEFVPNDARLGRVEANDGDGSDGQGRDGAAKPSGADRGDEPRFVVVTGPNMSGKSTYMRQVACIVLLAQVGSFVPAREAEIGLVDGIFTRVGALDELAQGRSTFMVEMNELSNILHAATEDSLVILDEVGRGTATYDGISIAWAATEYLHNEVGAKTLFATHYHELTNLGEHLPRVANVHVAADERDGDVTFLRTIREGPTDRSYGIHVADLAGVPDPVVDRARDVLDRLREEKAIEARGGGSSEPVQAVFDLESGTMQTASASEPSVHAGPGADGGAPDAATTDGGAAGAAAAETPTSDQPALDPDTEAVLEELESLDVNATPPIELASRIQELQTRLGDDR</sequence>
<dbReference type="InterPro" id="IPR007695">
    <property type="entry name" value="DNA_mismatch_repair_MutS-lik_N"/>
</dbReference>
<dbReference type="InterPro" id="IPR045076">
    <property type="entry name" value="MutS"/>
</dbReference>
<dbReference type="Pfam" id="PF05192">
    <property type="entry name" value="MutS_III"/>
    <property type="match status" value="1"/>
</dbReference>
<dbReference type="CDD" id="cd03284">
    <property type="entry name" value="ABC_MutS1"/>
    <property type="match status" value="1"/>
</dbReference>
<evidence type="ECO:0000259" key="10">
    <source>
        <dbReference type="PROSITE" id="PS00486"/>
    </source>
</evidence>
<dbReference type="NCBIfam" id="NF003810">
    <property type="entry name" value="PRK05399.1"/>
    <property type="match status" value="1"/>
</dbReference>
<dbReference type="Pfam" id="PF05190">
    <property type="entry name" value="MutS_IV"/>
    <property type="match status" value="1"/>
</dbReference>
<dbReference type="SMART" id="SM00534">
    <property type="entry name" value="MUTSac"/>
    <property type="match status" value="1"/>
</dbReference>
<dbReference type="GO" id="GO:0003684">
    <property type="term" value="F:damaged DNA binding"/>
    <property type="evidence" value="ECO:0007669"/>
    <property type="project" value="UniProtKB-UniRule"/>
</dbReference>
<evidence type="ECO:0000256" key="8">
    <source>
        <dbReference type="RuleBase" id="RU003756"/>
    </source>
</evidence>
<evidence type="ECO:0000313" key="11">
    <source>
        <dbReference type="EMBL" id="MFC3957803.1"/>
    </source>
</evidence>
<evidence type="ECO:0000256" key="6">
    <source>
        <dbReference type="ARBA" id="ARBA00023204"/>
    </source>
</evidence>
<evidence type="ECO:0000256" key="9">
    <source>
        <dbReference type="SAM" id="MobiDB-lite"/>
    </source>
</evidence>
<dbReference type="Gene3D" id="3.40.50.300">
    <property type="entry name" value="P-loop containing nucleotide triphosphate hydrolases"/>
    <property type="match status" value="1"/>
</dbReference>
<dbReference type="InterPro" id="IPR016151">
    <property type="entry name" value="DNA_mismatch_repair_MutS_N"/>
</dbReference>
<dbReference type="Gene3D" id="3.30.420.110">
    <property type="entry name" value="MutS, connector domain"/>
    <property type="match status" value="1"/>
</dbReference>
<dbReference type="RefSeq" id="WP_256530494.1">
    <property type="nucleotide sequence ID" value="NZ_CP101824.1"/>
</dbReference>
<organism evidence="11 12">
    <name type="scientific">Halovivax cerinus</name>
    <dbReference type="NCBI Taxonomy" id="1487865"/>
    <lineage>
        <taxon>Archaea</taxon>
        <taxon>Methanobacteriati</taxon>
        <taxon>Methanobacteriota</taxon>
        <taxon>Stenosarchaea group</taxon>
        <taxon>Halobacteria</taxon>
        <taxon>Halobacteriales</taxon>
        <taxon>Natrialbaceae</taxon>
        <taxon>Halovivax</taxon>
    </lineage>
</organism>
<evidence type="ECO:0000256" key="1">
    <source>
        <dbReference type="ARBA" id="ARBA00006271"/>
    </source>
</evidence>
<dbReference type="SUPFAM" id="SSF53150">
    <property type="entry name" value="DNA repair protein MutS, domain II"/>
    <property type="match status" value="1"/>
</dbReference>
<dbReference type="InterPro" id="IPR036187">
    <property type="entry name" value="DNA_mismatch_repair_MutS_sf"/>
</dbReference>
<dbReference type="InterPro" id="IPR017261">
    <property type="entry name" value="DNA_mismatch_repair_MutS/MSH"/>
</dbReference>